<name>A0A8J2VUD3_9BACL</name>
<dbReference type="Proteomes" id="UP000628775">
    <property type="component" value="Unassembled WGS sequence"/>
</dbReference>
<reference evidence="1" key="1">
    <citation type="journal article" date="2014" name="Int. J. Syst. Evol. Microbiol.">
        <title>Complete genome sequence of Corynebacterium casei LMG S-19264T (=DSM 44701T), isolated from a smear-ripened cheese.</title>
        <authorList>
            <consortium name="US DOE Joint Genome Institute (JGI-PGF)"/>
            <person name="Walter F."/>
            <person name="Albersmeier A."/>
            <person name="Kalinowski J."/>
            <person name="Ruckert C."/>
        </authorList>
    </citation>
    <scope>NUCLEOTIDE SEQUENCE</scope>
    <source>
        <strain evidence="1">CGMCC 1.15371</strain>
    </source>
</reference>
<comment type="caution">
    <text evidence="1">The sequence shown here is derived from an EMBL/GenBank/DDBJ whole genome shotgun (WGS) entry which is preliminary data.</text>
</comment>
<protein>
    <submittedName>
        <fullName evidence="1">Uncharacterized protein</fullName>
    </submittedName>
</protein>
<keyword evidence="2" id="KW-1185">Reference proteome</keyword>
<dbReference type="RefSeq" id="WP_188691985.1">
    <property type="nucleotide sequence ID" value="NZ_BMIR01000006.1"/>
</dbReference>
<organism evidence="1 2">
    <name type="scientific">Pullulanibacillus camelliae</name>
    <dbReference type="NCBI Taxonomy" id="1707096"/>
    <lineage>
        <taxon>Bacteria</taxon>
        <taxon>Bacillati</taxon>
        <taxon>Bacillota</taxon>
        <taxon>Bacilli</taxon>
        <taxon>Bacillales</taxon>
        <taxon>Sporolactobacillaceae</taxon>
        <taxon>Pullulanibacillus</taxon>
    </lineage>
</organism>
<accession>A0A8J2VUD3</accession>
<evidence type="ECO:0000313" key="1">
    <source>
        <dbReference type="EMBL" id="GGE38355.1"/>
    </source>
</evidence>
<gene>
    <name evidence="1" type="ORF">GCM10011391_16440</name>
</gene>
<reference evidence="1" key="2">
    <citation type="submission" date="2020-09" db="EMBL/GenBank/DDBJ databases">
        <authorList>
            <person name="Sun Q."/>
            <person name="Zhou Y."/>
        </authorList>
    </citation>
    <scope>NUCLEOTIDE SEQUENCE</scope>
    <source>
        <strain evidence="1">CGMCC 1.15371</strain>
    </source>
</reference>
<evidence type="ECO:0000313" key="2">
    <source>
        <dbReference type="Proteomes" id="UP000628775"/>
    </source>
</evidence>
<proteinExistence type="predicted"/>
<sequence length="84" mass="9478">MSREYCYTILTKSIGDTVKLETADGAIYQGIVIKTDYNYLYLCPIENEEGHEKTVTNLTLSHTSKVEVVPLAAIVGLEFISIYW</sequence>
<dbReference type="EMBL" id="BMIR01000006">
    <property type="protein sequence ID" value="GGE38355.1"/>
    <property type="molecule type" value="Genomic_DNA"/>
</dbReference>
<dbReference type="AlphaFoldDB" id="A0A8J2VUD3"/>